<evidence type="ECO:0000256" key="1">
    <source>
        <dbReference type="SAM" id="Coils"/>
    </source>
</evidence>
<keyword evidence="1" id="KW-0175">Coiled coil</keyword>
<evidence type="ECO:0008006" key="4">
    <source>
        <dbReference type="Google" id="ProtNLM"/>
    </source>
</evidence>
<name>A0ABZ0WRD0_9BURK</name>
<dbReference type="Proteomes" id="UP001325479">
    <property type="component" value="Chromosome"/>
</dbReference>
<dbReference type="RefSeq" id="WP_232833602.1">
    <property type="nucleotide sequence ID" value="NZ_CP139965.1"/>
</dbReference>
<protein>
    <recommendedName>
        <fullName evidence="4">DNA repair protein</fullName>
    </recommendedName>
</protein>
<evidence type="ECO:0000313" key="3">
    <source>
        <dbReference type="Proteomes" id="UP001325479"/>
    </source>
</evidence>
<proteinExistence type="predicted"/>
<gene>
    <name evidence="2" type="ORF">U0042_09920</name>
</gene>
<evidence type="ECO:0000313" key="2">
    <source>
        <dbReference type="EMBL" id="WQD79962.1"/>
    </source>
</evidence>
<sequence>MKRTRHAMIAVGLAGGLILAATGAGAQSIEDKLRSQLRATTQELRQLQDNQTQLQADKTAAEQQRDQALAQVKDLQGQLAAAKGQSSAEVEARRALAEERASHTRDTQQLAKYKTSYEDLLAVTKTRDAQRTQLQNDVKTRDTQLQTCEAKNADLYRVGHEILEAYEHVGLGTFLSSRQPFAESARVKYDDIAQRYGDALYAGKYDPAARPSAASAPAGAQ</sequence>
<keyword evidence="3" id="KW-1185">Reference proteome</keyword>
<accession>A0ABZ0WRD0</accession>
<reference evidence="2 3" key="1">
    <citation type="submission" date="2023-12" db="EMBL/GenBank/DDBJ databases">
        <title>Genome sequencing and assembly of bacterial species from a model synthetic community.</title>
        <authorList>
            <person name="Hogle S.L."/>
        </authorList>
    </citation>
    <scope>NUCLEOTIDE SEQUENCE [LARGE SCALE GENOMIC DNA]</scope>
    <source>
        <strain evidence="2 3">HAMBI 2494</strain>
    </source>
</reference>
<organism evidence="2 3">
    <name type="scientific">Paraburkholderia kururiensis</name>
    <dbReference type="NCBI Taxonomy" id="984307"/>
    <lineage>
        <taxon>Bacteria</taxon>
        <taxon>Pseudomonadati</taxon>
        <taxon>Pseudomonadota</taxon>
        <taxon>Betaproteobacteria</taxon>
        <taxon>Burkholderiales</taxon>
        <taxon>Burkholderiaceae</taxon>
        <taxon>Paraburkholderia</taxon>
    </lineage>
</organism>
<dbReference type="EMBL" id="CP139965">
    <property type="protein sequence ID" value="WQD79962.1"/>
    <property type="molecule type" value="Genomic_DNA"/>
</dbReference>
<feature type="coiled-coil region" evidence="1">
    <location>
        <begin position="30"/>
        <end position="85"/>
    </location>
</feature>